<protein>
    <submittedName>
        <fullName evidence="2">M15 family metallopeptidase</fullName>
    </submittedName>
</protein>
<dbReference type="InterPro" id="IPR039561">
    <property type="entry name" value="Peptidase_M15C"/>
</dbReference>
<dbReference type="RefSeq" id="WP_331848993.1">
    <property type="nucleotide sequence ID" value="NZ_JAZHPZ010000019.1"/>
</dbReference>
<dbReference type="Gene3D" id="3.30.1380.10">
    <property type="match status" value="1"/>
</dbReference>
<gene>
    <name evidence="2" type="ORF">V3851_24045</name>
</gene>
<dbReference type="EMBL" id="JAZHPZ010000019">
    <property type="protein sequence ID" value="MEF2968873.1"/>
    <property type="molecule type" value="Genomic_DNA"/>
</dbReference>
<dbReference type="Pfam" id="PF13539">
    <property type="entry name" value="Peptidase_M15_4"/>
    <property type="match status" value="1"/>
</dbReference>
<dbReference type="Proteomes" id="UP001306950">
    <property type="component" value="Unassembled WGS sequence"/>
</dbReference>
<sequence>MALTLEYVKSKSVPKLSGLHPVVRQAAERLIERSFARGVPILITQGLRTIAEQDALYAQGRTKPGQIVTNARGGYSNHNFGVAIDFCLLMPDGKNVSWTVGKDWMGVVEIAKSLGFEWGGDWKSFKDYPHFEMCFGLTTAQYRAGRKPTETAMAKALAKINREDDEGMTAAEKAAFDKLVTRVVELEKVTAKVPAPKWFVDEFGSADLGGLISEPEFTTEGWRTLAVGLRNSKK</sequence>
<evidence type="ECO:0000313" key="2">
    <source>
        <dbReference type="EMBL" id="MEF2968873.1"/>
    </source>
</evidence>
<comment type="caution">
    <text evidence="2">The sequence shown here is derived from an EMBL/GenBank/DDBJ whole genome shotgun (WGS) entry which is preliminary data.</text>
</comment>
<evidence type="ECO:0000259" key="1">
    <source>
        <dbReference type="Pfam" id="PF13539"/>
    </source>
</evidence>
<feature type="domain" description="Peptidase M15C" evidence="1">
    <location>
        <begin position="71"/>
        <end position="133"/>
    </location>
</feature>
<evidence type="ECO:0000313" key="3">
    <source>
        <dbReference type="Proteomes" id="UP001306950"/>
    </source>
</evidence>
<name>A0ABU7VYM0_9BACL</name>
<reference evidence="2 3" key="1">
    <citation type="submission" date="2024-02" db="EMBL/GenBank/DDBJ databases">
        <title>A nitrogen-fixing paenibacillus bacterium.</title>
        <authorList>
            <person name="Zhang W.L."/>
            <person name="Chen S.F."/>
        </authorList>
    </citation>
    <scope>NUCLEOTIDE SEQUENCE [LARGE SCALE GENOMIC DNA]</scope>
    <source>
        <strain evidence="2 3">M1</strain>
    </source>
</reference>
<keyword evidence="3" id="KW-1185">Reference proteome</keyword>
<organism evidence="2 3">
    <name type="scientific">Paenibacillus haidiansis</name>
    <dbReference type="NCBI Taxonomy" id="1574488"/>
    <lineage>
        <taxon>Bacteria</taxon>
        <taxon>Bacillati</taxon>
        <taxon>Bacillota</taxon>
        <taxon>Bacilli</taxon>
        <taxon>Bacillales</taxon>
        <taxon>Paenibacillaceae</taxon>
        <taxon>Paenibacillus</taxon>
    </lineage>
</organism>
<dbReference type="SUPFAM" id="SSF55166">
    <property type="entry name" value="Hedgehog/DD-peptidase"/>
    <property type="match status" value="1"/>
</dbReference>
<proteinExistence type="predicted"/>
<dbReference type="InterPro" id="IPR009045">
    <property type="entry name" value="Zn_M74/Hedgehog-like"/>
</dbReference>
<dbReference type="CDD" id="cd14845">
    <property type="entry name" value="L-Ala-D-Glu_peptidase_like"/>
    <property type="match status" value="1"/>
</dbReference>
<accession>A0ABU7VYM0</accession>